<evidence type="ECO:0000256" key="5">
    <source>
        <dbReference type="ARBA" id="ARBA00023136"/>
    </source>
</evidence>
<comment type="subcellular location">
    <subcellularLocation>
        <location evidence="1">Membrane</location>
        <topology evidence="1">Multi-pass membrane protein</topology>
    </subcellularLocation>
</comment>
<keyword evidence="4 6" id="KW-1133">Transmembrane helix</keyword>
<feature type="domain" description="GtrA/DPMS transmembrane" evidence="7">
    <location>
        <begin position="6"/>
        <end position="122"/>
    </location>
</feature>
<evidence type="ECO:0000256" key="6">
    <source>
        <dbReference type="SAM" id="Phobius"/>
    </source>
</evidence>
<feature type="transmembrane region" description="Helical" evidence="6">
    <location>
        <begin position="99"/>
        <end position="122"/>
    </location>
</feature>
<evidence type="ECO:0000259" key="7">
    <source>
        <dbReference type="Pfam" id="PF04138"/>
    </source>
</evidence>
<dbReference type="EMBL" id="JACIED010000005">
    <property type="protein sequence ID" value="MBB4009714.1"/>
    <property type="molecule type" value="Genomic_DNA"/>
</dbReference>
<reference evidence="8 11" key="2">
    <citation type="submission" date="2020-08" db="EMBL/GenBank/DDBJ databases">
        <title>Genomic Encyclopedia of Type Strains, Phase IV (KMG-IV): sequencing the most valuable type-strain genomes for metagenomic binning, comparative biology and taxonomic classification.</title>
        <authorList>
            <person name="Goeker M."/>
        </authorList>
    </citation>
    <scope>NUCLEOTIDE SEQUENCE [LARGE SCALE GENOMIC DNA]</scope>
    <source>
        <strain evidence="8 11">DSM 100021</strain>
    </source>
</reference>
<keyword evidence="10" id="KW-1185">Reference proteome</keyword>
<dbReference type="STRING" id="887144.BJF91_05880"/>
<evidence type="ECO:0000256" key="1">
    <source>
        <dbReference type="ARBA" id="ARBA00004141"/>
    </source>
</evidence>
<dbReference type="RefSeq" id="WP_075613485.1">
    <property type="nucleotide sequence ID" value="NZ_JACIED010000005.1"/>
</dbReference>
<comment type="similarity">
    <text evidence="2">Belongs to the GtrA family.</text>
</comment>
<dbReference type="Proteomes" id="UP000544107">
    <property type="component" value="Unassembled WGS sequence"/>
</dbReference>
<sequence length="124" mass="13232">MKRLLRFALVGAAGFLIDAGMLWLLLSVTPLGPLAARALAIAIALICTWQLNRAVTFGASRHGLALEGFRYGSVGLVSSLVNYGLYAGLLLAVPALNPYAALVFASASAMAFSFFGYSRFVFRR</sequence>
<dbReference type="InterPro" id="IPR051401">
    <property type="entry name" value="GtrA_CellWall_Glycosyl"/>
</dbReference>
<dbReference type="Proteomes" id="UP000185598">
    <property type="component" value="Unassembled WGS sequence"/>
</dbReference>
<evidence type="ECO:0000313" key="8">
    <source>
        <dbReference type="EMBL" id="MBB4009714.1"/>
    </source>
</evidence>
<proteinExistence type="inferred from homology"/>
<evidence type="ECO:0000313" key="10">
    <source>
        <dbReference type="Proteomes" id="UP000185598"/>
    </source>
</evidence>
<evidence type="ECO:0000256" key="3">
    <source>
        <dbReference type="ARBA" id="ARBA00022692"/>
    </source>
</evidence>
<evidence type="ECO:0000313" key="11">
    <source>
        <dbReference type="Proteomes" id="UP000544107"/>
    </source>
</evidence>
<feature type="transmembrane region" description="Helical" evidence="6">
    <location>
        <begin position="7"/>
        <end position="28"/>
    </location>
</feature>
<name>A0A1Q9A868_9HYPH</name>
<accession>A0A1Q9A868</accession>
<comment type="caution">
    <text evidence="9">The sequence shown here is derived from an EMBL/GenBank/DDBJ whole genome shotgun (WGS) entry which is preliminary data.</text>
</comment>
<dbReference type="Pfam" id="PF04138">
    <property type="entry name" value="GtrA_DPMS_TM"/>
    <property type="match status" value="1"/>
</dbReference>
<dbReference type="PANTHER" id="PTHR38459">
    <property type="entry name" value="PROPHAGE BACTOPRENOL-LINKED GLUCOSE TRANSLOCASE HOMOLOG"/>
    <property type="match status" value="1"/>
</dbReference>
<keyword evidence="3 6" id="KW-0812">Transmembrane</keyword>
<feature type="transmembrane region" description="Helical" evidence="6">
    <location>
        <begin position="71"/>
        <end position="93"/>
    </location>
</feature>
<dbReference type="EMBL" id="MKIN01000020">
    <property type="protein sequence ID" value="OLP50780.1"/>
    <property type="molecule type" value="Genomic_DNA"/>
</dbReference>
<evidence type="ECO:0000256" key="2">
    <source>
        <dbReference type="ARBA" id="ARBA00009399"/>
    </source>
</evidence>
<dbReference type="OrthoDB" id="7360864at2"/>
<gene>
    <name evidence="9" type="ORF">BJF91_05880</name>
    <name evidence="8" type="ORF">GGQ71_004002</name>
</gene>
<evidence type="ECO:0000313" key="9">
    <source>
        <dbReference type="EMBL" id="OLP50780.1"/>
    </source>
</evidence>
<evidence type="ECO:0000256" key="4">
    <source>
        <dbReference type="ARBA" id="ARBA00022989"/>
    </source>
</evidence>
<feature type="transmembrane region" description="Helical" evidence="6">
    <location>
        <begin position="34"/>
        <end position="51"/>
    </location>
</feature>
<dbReference type="InterPro" id="IPR007267">
    <property type="entry name" value="GtrA_DPMS_TM"/>
</dbReference>
<dbReference type="AlphaFoldDB" id="A0A1Q9A868"/>
<protein>
    <submittedName>
        <fullName evidence="8">Putative flippase GtrA</fullName>
    </submittedName>
</protein>
<organism evidence="9 10">
    <name type="scientific">Allorhizobium taibaishanense</name>
    <dbReference type="NCBI Taxonomy" id="887144"/>
    <lineage>
        <taxon>Bacteria</taxon>
        <taxon>Pseudomonadati</taxon>
        <taxon>Pseudomonadota</taxon>
        <taxon>Alphaproteobacteria</taxon>
        <taxon>Hyphomicrobiales</taxon>
        <taxon>Rhizobiaceae</taxon>
        <taxon>Rhizobium/Agrobacterium group</taxon>
        <taxon>Allorhizobium</taxon>
    </lineage>
</organism>
<keyword evidence="5 6" id="KW-0472">Membrane</keyword>
<reference evidence="9 10" key="1">
    <citation type="submission" date="2016-09" db="EMBL/GenBank/DDBJ databases">
        <title>Rhizobium oryziradicis sp. nov., isolated from the root of rice.</title>
        <authorList>
            <person name="Zhao J."/>
            <person name="Zhang X."/>
        </authorList>
    </citation>
    <scope>NUCLEOTIDE SEQUENCE [LARGE SCALE GENOMIC DNA]</scope>
    <source>
        <strain evidence="9 10">14971</strain>
    </source>
</reference>
<dbReference type="GO" id="GO:0000271">
    <property type="term" value="P:polysaccharide biosynthetic process"/>
    <property type="evidence" value="ECO:0007669"/>
    <property type="project" value="InterPro"/>
</dbReference>
<dbReference type="PANTHER" id="PTHR38459:SF1">
    <property type="entry name" value="PROPHAGE BACTOPRENOL-LINKED GLUCOSE TRANSLOCASE HOMOLOG"/>
    <property type="match status" value="1"/>
</dbReference>
<dbReference type="GO" id="GO:0005886">
    <property type="term" value="C:plasma membrane"/>
    <property type="evidence" value="ECO:0007669"/>
    <property type="project" value="TreeGrafter"/>
</dbReference>